<name>A0A1I0L973_9BACT</name>
<dbReference type="EMBL" id="FOIJ01000021">
    <property type="protein sequence ID" value="SEU36205.1"/>
    <property type="molecule type" value="Genomic_DNA"/>
</dbReference>
<feature type="signal peptide" evidence="2">
    <location>
        <begin position="1"/>
        <end position="24"/>
    </location>
</feature>
<dbReference type="RefSeq" id="WP_093525507.1">
    <property type="nucleotide sequence ID" value="NZ_FOIJ01000021.1"/>
</dbReference>
<dbReference type="Gene3D" id="2.60.120.260">
    <property type="entry name" value="Galactose-binding domain-like"/>
    <property type="match status" value="1"/>
</dbReference>
<feature type="chain" id="PRO_5011600198" evidence="2">
    <location>
        <begin position="25"/>
        <end position="246"/>
    </location>
</feature>
<dbReference type="InterPro" id="IPR008979">
    <property type="entry name" value="Galactose-bd-like_sf"/>
</dbReference>
<dbReference type="Proteomes" id="UP000199181">
    <property type="component" value="Unassembled WGS sequence"/>
</dbReference>
<evidence type="ECO:0000313" key="4">
    <source>
        <dbReference type="EMBL" id="SEU36205.1"/>
    </source>
</evidence>
<organism evidence="4 5">
    <name type="scientific">Stigmatella erecta</name>
    <dbReference type="NCBI Taxonomy" id="83460"/>
    <lineage>
        <taxon>Bacteria</taxon>
        <taxon>Pseudomonadati</taxon>
        <taxon>Myxococcota</taxon>
        <taxon>Myxococcia</taxon>
        <taxon>Myxococcales</taxon>
        <taxon>Cystobacterineae</taxon>
        <taxon>Archangiaceae</taxon>
        <taxon>Stigmatella</taxon>
    </lineage>
</organism>
<accession>A0A1I0L973</accession>
<evidence type="ECO:0000256" key="2">
    <source>
        <dbReference type="SAM" id="SignalP"/>
    </source>
</evidence>
<feature type="domain" description="F5/8 type C" evidence="3">
    <location>
        <begin position="10"/>
        <end position="152"/>
    </location>
</feature>
<evidence type="ECO:0000313" key="5">
    <source>
        <dbReference type="Proteomes" id="UP000199181"/>
    </source>
</evidence>
<keyword evidence="5" id="KW-1185">Reference proteome</keyword>
<protein>
    <submittedName>
        <fullName evidence="4">F5/8 type C domain-containing protein</fullName>
    </submittedName>
</protein>
<dbReference type="SUPFAM" id="SSF49785">
    <property type="entry name" value="Galactose-binding domain-like"/>
    <property type="match status" value="1"/>
</dbReference>
<feature type="compositionally biased region" description="Polar residues" evidence="1">
    <location>
        <begin position="49"/>
        <end position="58"/>
    </location>
</feature>
<reference evidence="5" key="1">
    <citation type="submission" date="2016-10" db="EMBL/GenBank/DDBJ databases">
        <authorList>
            <person name="Varghese N."/>
            <person name="Submissions S."/>
        </authorList>
    </citation>
    <scope>NUCLEOTIDE SEQUENCE [LARGE SCALE GENOMIC DNA]</scope>
    <source>
        <strain evidence="5">DSM 16858</strain>
    </source>
</reference>
<dbReference type="PROSITE" id="PS50022">
    <property type="entry name" value="FA58C_3"/>
    <property type="match status" value="1"/>
</dbReference>
<proteinExistence type="predicted"/>
<evidence type="ECO:0000256" key="1">
    <source>
        <dbReference type="SAM" id="MobiDB-lite"/>
    </source>
</evidence>
<gene>
    <name evidence="4" type="ORF">SAMN05443639_121138</name>
</gene>
<dbReference type="InterPro" id="IPR000421">
    <property type="entry name" value="FA58C"/>
</dbReference>
<keyword evidence="2" id="KW-0732">Signal</keyword>
<dbReference type="Pfam" id="PF00754">
    <property type="entry name" value="F5_F8_type_C"/>
    <property type="match status" value="1"/>
</dbReference>
<feature type="region of interest" description="Disordered" evidence="1">
    <location>
        <begin position="38"/>
        <end position="58"/>
    </location>
</feature>
<sequence length="246" mass="27204">MKKANCVTFAAACLLAVAAPASFAQQIPITIGNTSGSISPPSNAADGNPGTSWNSGGPATQWIDIDLQQDRPVGRIRMLPEQFPAGVTRHNIYGRNTSGQWFDFGYVNSYTSDSQWIEHQITQQSVPVRYLIIQTTQSPSWIAWREFEVFAPSGPLLQESCSFEVPGSGWLTIKAEYRLGACPQYTKNPPYPNLYTHQYIANLPSGSSLYACQLPPAGWTVLSQDYSSLCGYIAWPHTNRFFIQKN</sequence>
<evidence type="ECO:0000259" key="3">
    <source>
        <dbReference type="PROSITE" id="PS50022"/>
    </source>
</evidence>
<dbReference type="AlphaFoldDB" id="A0A1I0L973"/>